<accession>A0A8S5L2M1</accession>
<reference evidence="1" key="1">
    <citation type="submission" date="2020-09" db="EMBL/GenBank/DDBJ databases">
        <title>Leviviricetes taxonomy.</title>
        <authorList>
            <person name="Stockdale S.R."/>
            <person name="Callanan J."/>
            <person name="Adriaenssens E.M."/>
            <person name="Kuhn J.H."/>
            <person name="Rumnieks J."/>
            <person name="Shkoporov A."/>
            <person name="Draper L.A."/>
            <person name="Ross P."/>
            <person name="Hill C."/>
        </authorList>
    </citation>
    <scope>NUCLEOTIDE SEQUENCE</scope>
</reference>
<keyword evidence="2" id="KW-1185">Reference proteome</keyword>
<protein>
    <submittedName>
        <fullName evidence="1">Uncharacterized protein</fullName>
    </submittedName>
</protein>
<evidence type="ECO:0000313" key="2">
    <source>
        <dbReference type="Proteomes" id="UP000680440"/>
    </source>
</evidence>
<dbReference type="EMBL" id="BK013870">
    <property type="protein sequence ID" value="DAD51613.1"/>
    <property type="molecule type" value="Genomic_RNA"/>
</dbReference>
<gene>
    <name evidence="1" type="primary">Gerhypos.3_15_1</name>
</gene>
<proteinExistence type="predicted"/>
<organism evidence="1 2">
    <name type="scientific">ssRNA phage Gerhypos.3_15</name>
    <dbReference type="NCBI Taxonomy" id="2786288"/>
    <lineage>
        <taxon>Viruses</taxon>
        <taxon>Riboviria</taxon>
        <taxon>Orthornavirae</taxon>
        <taxon>Lenarviricota</taxon>
        <taxon>Leviviricetes</taxon>
        <taxon>Timlovirales</taxon>
        <taxon>Steitzviridae</taxon>
        <taxon>Giliycovirus</taxon>
        <taxon>Giliycovirus tellurenecus</taxon>
        <taxon>Weheuvirus tellurenecus</taxon>
    </lineage>
</organism>
<dbReference type="RefSeq" id="YP_010771266.1">
    <property type="nucleotide sequence ID" value="NC_074537.1"/>
</dbReference>
<dbReference type="KEGG" id="vg:80400956"/>
<sequence length="108" mass="12193">MCPKSVSEGLGGKDLIRIRVVWLASDPLVVETIKDVIRLTRQPNDPGIRRIRVEPEGLLGVVVRFTASMSRVRDILLFTVNVQNTLRSRGLLPDLRLTLEHGIRAERQ</sequence>
<dbReference type="Proteomes" id="UP000680440">
    <property type="component" value="Segment"/>
</dbReference>
<evidence type="ECO:0000313" key="1">
    <source>
        <dbReference type="EMBL" id="DAD51613.1"/>
    </source>
</evidence>
<dbReference type="GeneID" id="80400956"/>
<name>A0A8S5L2M1_9VIRU</name>